<name>A0ABQ9HD88_9NEOP</name>
<feature type="compositionally biased region" description="Basic and acidic residues" evidence="1">
    <location>
        <begin position="10"/>
        <end position="20"/>
    </location>
</feature>
<evidence type="ECO:0000256" key="1">
    <source>
        <dbReference type="SAM" id="MobiDB-lite"/>
    </source>
</evidence>
<gene>
    <name evidence="2" type="ORF">PR048_018693</name>
</gene>
<sequence>MRSVDGATRSGEDTADDQKADGVAVRPGRENGETKMMTITEEMFATPKISIQTPSTTYLALLDKECPKSYVDKQ</sequence>
<keyword evidence="3" id="KW-1185">Reference proteome</keyword>
<dbReference type="Proteomes" id="UP001159363">
    <property type="component" value="Chromosome 5"/>
</dbReference>
<reference evidence="2 3" key="1">
    <citation type="submission" date="2023-02" db="EMBL/GenBank/DDBJ databases">
        <title>LHISI_Scaffold_Assembly.</title>
        <authorList>
            <person name="Stuart O.P."/>
            <person name="Cleave R."/>
            <person name="Magrath M.J.L."/>
            <person name="Mikheyev A.S."/>
        </authorList>
    </citation>
    <scope>NUCLEOTIDE SEQUENCE [LARGE SCALE GENOMIC DNA]</scope>
    <source>
        <strain evidence="2">Daus_M_001</strain>
        <tissue evidence="2">Leg muscle</tissue>
    </source>
</reference>
<organism evidence="2 3">
    <name type="scientific">Dryococelus australis</name>
    <dbReference type="NCBI Taxonomy" id="614101"/>
    <lineage>
        <taxon>Eukaryota</taxon>
        <taxon>Metazoa</taxon>
        <taxon>Ecdysozoa</taxon>
        <taxon>Arthropoda</taxon>
        <taxon>Hexapoda</taxon>
        <taxon>Insecta</taxon>
        <taxon>Pterygota</taxon>
        <taxon>Neoptera</taxon>
        <taxon>Polyneoptera</taxon>
        <taxon>Phasmatodea</taxon>
        <taxon>Verophasmatodea</taxon>
        <taxon>Anareolatae</taxon>
        <taxon>Phasmatidae</taxon>
        <taxon>Eurycanthinae</taxon>
        <taxon>Dryococelus</taxon>
    </lineage>
</organism>
<evidence type="ECO:0000313" key="3">
    <source>
        <dbReference type="Proteomes" id="UP001159363"/>
    </source>
</evidence>
<proteinExistence type="predicted"/>
<protein>
    <submittedName>
        <fullName evidence="2">Uncharacterized protein</fullName>
    </submittedName>
</protein>
<evidence type="ECO:0000313" key="2">
    <source>
        <dbReference type="EMBL" id="KAJ8882205.1"/>
    </source>
</evidence>
<feature type="region of interest" description="Disordered" evidence="1">
    <location>
        <begin position="1"/>
        <end position="33"/>
    </location>
</feature>
<dbReference type="EMBL" id="JARBHB010000006">
    <property type="protein sequence ID" value="KAJ8882205.1"/>
    <property type="molecule type" value="Genomic_DNA"/>
</dbReference>
<accession>A0ABQ9HD88</accession>
<comment type="caution">
    <text evidence="2">The sequence shown here is derived from an EMBL/GenBank/DDBJ whole genome shotgun (WGS) entry which is preliminary data.</text>
</comment>